<dbReference type="Pfam" id="PF02096">
    <property type="entry name" value="60KD_IMP"/>
    <property type="match status" value="1"/>
</dbReference>
<organism evidence="16 17">
    <name type="scientific">Akkermansia glycaniphila</name>
    <dbReference type="NCBI Taxonomy" id="1679444"/>
    <lineage>
        <taxon>Bacteria</taxon>
        <taxon>Pseudomonadati</taxon>
        <taxon>Verrucomicrobiota</taxon>
        <taxon>Verrucomicrobiia</taxon>
        <taxon>Verrucomicrobiales</taxon>
        <taxon>Akkermansiaceae</taxon>
        <taxon>Akkermansia</taxon>
    </lineage>
</organism>
<dbReference type="NCBIfam" id="TIGR03593">
    <property type="entry name" value="yidC_nterm"/>
    <property type="match status" value="1"/>
</dbReference>
<dbReference type="InterPro" id="IPR028053">
    <property type="entry name" value="Membr_insert_YidC_N"/>
</dbReference>
<dbReference type="Pfam" id="PF14849">
    <property type="entry name" value="YidC_periplas"/>
    <property type="match status" value="1"/>
</dbReference>
<dbReference type="AlphaFoldDB" id="A0A1H6M3L5"/>
<dbReference type="PRINTS" id="PR01900">
    <property type="entry name" value="YIDCPROTEIN"/>
</dbReference>
<evidence type="ECO:0000256" key="2">
    <source>
        <dbReference type="ARBA" id="ARBA00010527"/>
    </source>
</evidence>
<keyword evidence="7 13" id="KW-0653">Protein transport</keyword>
<dbReference type="NCBIfam" id="TIGR03592">
    <property type="entry name" value="yidC_oxa1_cterm"/>
    <property type="match status" value="1"/>
</dbReference>
<evidence type="ECO:0000256" key="11">
    <source>
        <dbReference type="ARBA" id="ARBA00033245"/>
    </source>
</evidence>
<feature type="transmembrane region" description="Helical" evidence="13">
    <location>
        <begin position="6"/>
        <end position="23"/>
    </location>
</feature>
<dbReference type="GO" id="GO:0015031">
    <property type="term" value="P:protein transport"/>
    <property type="evidence" value="ECO:0007669"/>
    <property type="project" value="UniProtKB-KW"/>
</dbReference>
<evidence type="ECO:0000256" key="10">
    <source>
        <dbReference type="ARBA" id="ARBA00023186"/>
    </source>
</evidence>
<dbReference type="InterPro" id="IPR028055">
    <property type="entry name" value="YidC/Oxa/ALB_C"/>
</dbReference>
<feature type="domain" description="Membrane insertase YidC N-terminal" evidence="15">
    <location>
        <begin position="150"/>
        <end position="383"/>
    </location>
</feature>
<comment type="subcellular location">
    <subcellularLocation>
        <location evidence="1">Cell inner membrane</location>
        <topology evidence="1">Multi-pass membrane protein</topology>
    </subcellularLocation>
    <subcellularLocation>
        <location evidence="13">Cell membrane</location>
        <topology evidence="13">Multi-pass membrane protein</topology>
    </subcellularLocation>
</comment>
<dbReference type="PRINTS" id="PR00701">
    <property type="entry name" value="60KDINNERMP"/>
</dbReference>
<gene>
    <name evidence="13" type="primary">yidC</name>
    <name evidence="16" type="ORF">PYTT_2071</name>
</gene>
<comment type="function">
    <text evidence="13">Required for the insertion and/or proper folding and/or complex formation of integral membrane proteins into the membrane. Involved in integration of membrane proteins that insert both dependently and independently of the Sec translocase complex, as well as at least some lipoproteins. Aids folding of multispanning membrane proteins.</text>
</comment>
<evidence type="ECO:0000256" key="13">
    <source>
        <dbReference type="HAMAP-Rule" id="MF_01810"/>
    </source>
</evidence>
<keyword evidence="6 13" id="KW-0812">Transmembrane</keyword>
<evidence type="ECO:0000259" key="15">
    <source>
        <dbReference type="Pfam" id="PF14849"/>
    </source>
</evidence>
<dbReference type="EMBL" id="LT629973">
    <property type="protein sequence ID" value="SEH95770.1"/>
    <property type="molecule type" value="Genomic_DNA"/>
</dbReference>
<evidence type="ECO:0000256" key="9">
    <source>
        <dbReference type="ARBA" id="ARBA00023136"/>
    </source>
</evidence>
<evidence type="ECO:0000259" key="14">
    <source>
        <dbReference type="Pfam" id="PF02096"/>
    </source>
</evidence>
<feature type="transmembrane region" description="Helical" evidence="13">
    <location>
        <begin position="514"/>
        <end position="533"/>
    </location>
</feature>
<dbReference type="OrthoDB" id="9780552at2"/>
<dbReference type="GO" id="GO:0032977">
    <property type="term" value="F:membrane insertase activity"/>
    <property type="evidence" value="ECO:0007669"/>
    <property type="project" value="InterPro"/>
</dbReference>
<feature type="domain" description="Membrane insertase YidC/Oxa/ALB C-terminal" evidence="14">
    <location>
        <begin position="394"/>
        <end position="584"/>
    </location>
</feature>
<dbReference type="GO" id="GO:0051205">
    <property type="term" value="P:protein insertion into membrane"/>
    <property type="evidence" value="ECO:0007669"/>
    <property type="project" value="TreeGrafter"/>
</dbReference>
<comment type="similarity">
    <text evidence="2 13">Belongs to the OXA1/ALB3/YidC family. Type 1 subfamily.</text>
</comment>
<keyword evidence="4 13" id="KW-0813">Transport</keyword>
<feature type="transmembrane region" description="Helical" evidence="13">
    <location>
        <begin position="545"/>
        <end position="568"/>
    </location>
</feature>
<proteinExistence type="inferred from homology"/>
<feature type="transmembrane region" description="Helical" evidence="13">
    <location>
        <begin position="367"/>
        <end position="388"/>
    </location>
</feature>
<keyword evidence="10 13" id="KW-0143">Chaperone</keyword>
<evidence type="ECO:0000313" key="17">
    <source>
        <dbReference type="Proteomes" id="UP000176204"/>
    </source>
</evidence>
<evidence type="ECO:0000256" key="5">
    <source>
        <dbReference type="ARBA" id="ARBA00022475"/>
    </source>
</evidence>
<dbReference type="CDD" id="cd20070">
    <property type="entry name" value="5TM_YidC_Alb3"/>
    <property type="match status" value="1"/>
</dbReference>
<keyword evidence="17" id="KW-1185">Reference proteome</keyword>
<evidence type="ECO:0000256" key="12">
    <source>
        <dbReference type="ARBA" id="ARBA00033342"/>
    </source>
</evidence>
<keyword evidence="5 13" id="KW-1003">Cell membrane</keyword>
<dbReference type="STRING" id="1679444.PYTT_2071"/>
<feature type="transmembrane region" description="Helical" evidence="13">
    <location>
        <begin position="394"/>
        <end position="413"/>
    </location>
</feature>
<evidence type="ECO:0000256" key="1">
    <source>
        <dbReference type="ARBA" id="ARBA00004429"/>
    </source>
</evidence>
<dbReference type="Gene3D" id="2.70.98.90">
    <property type="match status" value="1"/>
</dbReference>
<dbReference type="PANTHER" id="PTHR12428">
    <property type="entry name" value="OXA1"/>
    <property type="match status" value="1"/>
</dbReference>
<reference evidence="17" key="1">
    <citation type="submission" date="2016-09" db="EMBL/GenBank/DDBJ databases">
        <authorList>
            <person name="Koehorst J."/>
        </authorList>
    </citation>
    <scope>NUCLEOTIDE SEQUENCE [LARGE SCALE GENOMIC DNA]</scope>
</reference>
<evidence type="ECO:0000256" key="7">
    <source>
        <dbReference type="ARBA" id="ARBA00022927"/>
    </source>
</evidence>
<dbReference type="HAMAP" id="MF_01810">
    <property type="entry name" value="YidC_type1"/>
    <property type="match status" value="1"/>
</dbReference>
<comment type="subunit">
    <text evidence="13">Interacts with the Sec translocase complex via SecD. Specifically interacts with transmembrane segments of nascent integral membrane proteins during membrane integration.</text>
</comment>
<evidence type="ECO:0000256" key="8">
    <source>
        <dbReference type="ARBA" id="ARBA00022989"/>
    </source>
</evidence>
<sequence>MDKKAWIIVILCCACLGLSLYYSDQNQKIKEQNAQLAAAKQPTMQTQPSAAPAAPAAETATATAETAAAPSTRFTPKTIATLVSKDNGKDIAKFAFSNKGGSLEYVEICEQQINSQTVPDHHVRINEDSPVGIGSIAYNLSGHAAPLYDETEYTLLDSSPTTVRLLGKSPDGKLGIIKEYSLKPAAKDDEKSNLYTVSLKITMENISKERVSHRDIGIMAGGGYPIAKNENADAYTNLVYQADGDYEHEAPSYFKGGWFSDAKDREFKTLNNITWGGVMNQYYATLLIPGKDSTGEAIYTAPRHFKLKHENSYGVNGVEFAILMPAIDLRPVEGEHRGDQKTVQYDIYAGPKLNQYLSGMPNQLDSIMGYGWLWILAAPMNWLLNLFHGWLGNWGWSIVCMTIVVRLLIWPLHKKSYMSMKRMSLMQPKMKELKEKYGDDKQKINMEMMKLYQQYGINPASGCLPMLLQIPIFFAFYRVLQYSAELRGQGFLGWIHDLSLPDTVATLPIMGWDLPINILPIIMAATMIIQMKLTPKAGDPTQQKIMAFMPWIFFFFCYNFASALALYWTVQNLISIGQSYIIRRLPMPELTKQPKKKGGFLQRMMEAQKAALEEQQKRAQGQCPMRNVTKK</sequence>
<dbReference type="InterPro" id="IPR047196">
    <property type="entry name" value="YidC_ALB_C"/>
</dbReference>
<evidence type="ECO:0000256" key="3">
    <source>
        <dbReference type="ARBA" id="ARBA00015325"/>
    </source>
</evidence>
<dbReference type="Proteomes" id="UP000176204">
    <property type="component" value="Chromosome I"/>
</dbReference>
<accession>A0A1H6M3L5</accession>
<evidence type="ECO:0000256" key="6">
    <source>
        <dbReference type="ARBA" id="ARBA00022692"/>
    </source>
</evidence>
<name>A0A1H6M3L5_9BACT</name>
<evidence type="ECO:0000256" key="4">
    <source>
        <dbReference type="ARBA" id="ARBA00022448"/>
    </source>
</evidence>
<dbReference type="InterPro" id="IPR038221">
    <property type="entry name" value="YidC_periplasmic_sf"/>
</dbReference>
<dbReference type="PANTHER" id="PTHR12428:SF65">
    <property type="entry name" value="CYTOCHROME C OXIDASE ASSEMBLY PROTEIN COX18, MITOCHONDRIAL"/>
    <property type="match status" value="1"/>
</dbReference>
<keyword evidence="8 13" id="KW-1133">Transmembrane helix</keyword>
<feature type="transmembrane region" description="Helical" evidence="13">
    <location>
        <begin position="455"/>
        <end position="477"/>
    </location>
</feature>
<dbReference type="CDD" id="cd19961">
    <property type="entry name" value="EcYidC-like_peri"/>
    <property type="match status" value="1"/>
</dbReference>
<dbReference type="InterPro" id="IPR001708">
    <property type="entry name" value="YidC/ALB3/OXA1/COX18"/>
</dbReference>
<dbReference type="RefSeq" id="WP_067775401.1">
    <property type="nucleotide sequence ID" value="NZ_LIGX01000021.1"/>
</dbReference>
<evidence type="ECO:0000313" key="16">
    <source>
        <dbReference type="EMBL" id="SEH95770.1"/>
    </source>
</evidence>
<dbReference type="GO" id="GO:0005886">
    <property type="term" value="C:plasma membrane"/>
    <property type="evidence" value="ECO:0007669"/>
    <property type="project" value="UniProtKB-SubCell"/>
</dbReference>
<dbReference type="InterPro" id="IPR019998">
    <property type="entry name" value="Membr_insert_YidC"/>
</dbReference>
<dbReference type="KEGG" id="agl:PYTT_2071"/>
<keyword evidence="9 13" id="KW-0472">Membrane</keyword>
<protein>
    <recommendedName>
        <fullName evidence="3 13">Membrane protein insertase YidC</fullName>
    </recommendedName>
    <alternativeName>
        <fullName evidence="12 13">Foldase YidC</fullName>
    </alternativeName>
    <alternativeName>
        <fullName evidence="11 13">Membrane integrase YidC</fullName>
    </alternativeName>
    <alternativeName>
        <fullName evidence="13">Membrane protein YidC</fullName>
    </alternativeName>
</protein>